<dbReference type="SUPFAM" id="SSF51735">
    <property type="entry name" value="NAD(P)-binding Rossmann-fold domains"/>
    <property type="match status" value="1"/>
</dbReference>
<evidence type="ECO:0000256" key="1">
    <source>
        <dbReference type="ARBA" id="ARBA00006484"/>
    </source>
</evidence>
<comment type="similarity">
    <text evidence="1">Belongs to the short-chain dehydrogenases/reductases (SDR) family.</text>
</comment>
<dbReference type="Gene3D" id="3.40.50.720">
    <property type="entry name" value="NAD(P)-binding Rossmann-like Domain"/>
    <property type="match status" value="1"/>
</dbReference>
<dbReference type="AlphaFoldDB" id="A0A6J6BPS3"/>
<dbReference type="PANTHER" id="PTHR44196:SF1">
    <property type="entry name" value="DEHYDROGENASE_REDUCTASE SDR FAMILY MEMBER 7B"/>
    <property type="match status" value="1"/>
</dbReference>
<gene>
    <name evidence="3" type="ORF">UFOPK1433_00460</name>
</gene>
<keyword evidence="2" id="KW-0560">Oxidoreductase</keyword>
<protein>
    <submittedName>
        <fullName evidence="3">Unannotated protein</fullName>
    </submittedName>
</protein>
<accession>A0A6J6BPS3</accession>
<dbReference type="PROSITE" id="PS00061">
    <property type="entry name" value="ADH_SHORT"/>
    <property type="match status" value="1"/>
</dbReference>
<dbReference type="InterPro" id="IPR002347">
    <property type="entry name" value="SDR_fam"/>
</dbReference>
<dbReference type="EMBL" id="CAEZSN010000038">
    <property type="protein sequence ID" value="CAB4540198.1"/>
    <property type="molecule type" value="Genomic_DNA"/>
</dbReference>
<proteinExistence type="inferred from homology"/>
<reference evidence="3" key="1">
    <citation type="submission" date="2020-05" db="EMBL/GenBank/DDBJ databases">
        <authorList>
            <person name="Chiriac C."/>
            <person name="Salcher M."/>
            <person name="Ghai R."/>
            <person name="Kavagutti S V."/>
        </authorList>
    </citation>
    <scope>NUCLEOTIDE SEQUENCE</scope>
</reference>
<dbReference type="PANTHER" id="PTHR44196">
    <property type="entry name" value="DEHYDROGENASE/REDUCTASE SDR FAMILY MEMBER 7B"/>
    <property type="match status" value="1"/>
</dbReference>
<sequence>MKVQGKVIVVTGAGNGMGRDVTLQLLKAGASVAAVDINEDMLKETEKLAGGKNKHLSLHVVNVAELAQVSALPAAVVKAHGHVDGLMNIAGIIQKFKKVADLAYEDIHRVFNVNFFGTVQMVKEFLPLLMKRPEAQILNVSSMGSYVPVPGQTMYGASKAAMKLFTEGLRMELLGSNVGVGLVFPGAVATNISINSKAVTEKEAASMAAAAGSFKMTSSPDAAAKIIDGFEKNLYHGFAGSDAQMMDRISRLVPEQAAKIIQKQMAGLLG</sequence>
<dbReference type="CDD" id="cd05233">
    <property type="entry name" value="SDR_c"/>
    <property type="match status" value="1"/>
</dbReference>
<name>A0A6J6BPS3_9ZZZZ</name>
<dbReference type="PRINTS" id="PR00080">
    <property type="entry name" value="SDRFAMILY"/>
</dbReference>
<evidence type="ECO:0000256" key="2">
    <source>
        <dbReference type="ARBA" id="ARBA00023002"/>
    </source>
</evidence>
<organism evidence="3">
    <name type="scientific">freshwater metagenome</name>
    <dbReference type="NCBI Taxonomy" id="449393"/>
    <lineage>
        <taxon>unclassified sequences</taxon>
        <taxon>metagenomes</taxon>
        <taxon>ecological metagenomes</taxon>
    </lineage>
</organism>
<dbReference type="GO" id="GO:0016020">
    <property type="term" value="C:membrane"/>
    <property type="evidence" value="ECO:0007669"/>
    <property type="project" value="TreeGrafter"/>
</dbReference>
<dbReference type="InterPro" id="IPR020904">
    <property type="entry name" value="Sc_DH/Rdtase_CS"/>
</dbReference>
<dbReference type="GO" id="GO:0016491">
    <property type="term" value="F:oxidoreductase activity"/>
    <property type="evidence" value="ECO:0007669"/>
    <property type="project" value="UniProtKB-KW"/>
</dbReference>
<evidence type="ECO:0000313" key="3">
    <source>
        <dbReference type="EMBL" id="CAB4540198.1"/>
    </source>
</evidence>
<dbReference type="InterPro" id="IPR036291">
    <property type="entry name" value="NAD(P)-bd_dom_sf"/>
</dbReference>
<dbReference type="PRINTS" id="PR00081">
    <property type="entry name" value="GDHRDH"/>
</dbReference>
<dbReference type="Pfam" id="PF00106">
    <property type="entry name" value="adh_short"/>
    <property type="match status" value="1"/>
</dbReference>